<organism evidence="1 2">
    <name type="scientific">Paspalum notatum var. saurae</name>
    <dbReference type="NCBI Taxonomy" id="547442"/>
    <lineage>
        <taxon>Eukaryota</taxon>
        <taxon>Viridiplantae</taxon>
        <taxon>Streptophyta</taxon>
        <taxon>Embryophyta</taxon>
        <taxon>Tracheophyta</taxon>
        <taxon>Spermatophyta</taxon>
        <taxon>Magnoliopsida</taxon>
        <taxon>Liliopsida</taxon>
        <taxon>Poales</taxon>
        <taxon>Poaceae</taxon>
        <taxon>PACMAD clade</taxon>
        <taxon>Panicoideae</taxon>
        <taxon>Andropogonodae</taxon>
        <taxon>Paspaleae</taxon>
        <taxon>Paspalinae</taxon>
        <taxon>Paspalum</taxon>
    </lineage>
</organism>
<dbReference type="EMBL" id="CP144746">
    <property type="protein sequence ID" value="WVZ59440.1"/>
    <property type="molecule type" value="Genomic_DNA"/>
</dbReference>
<proteinExistence type="predicted"/>
<reference evidence="1 2" key="1">
    <citation type="submission" date="2024-02" db="EMBL/GenBank/DDBJ databases">
        <title>High-quality chromosome-scale genome assembly of Pensacola bahiagrass (Paspalum notatum Flugge var. saurae).</title>
        <authorList>
            <person name="Vega J.M."/>
            <person name="Podio M."/>
            <person name="Orjuela J."/>
            <person name="Siena L.A."/>
            <person name="Pessino S.C."/>
            <person name="Combes M.C."/>
            <person name="Mariac C."/>
            <person name="Albertini E."/>
            <person name="Pupilli F."/>
            <person name="Ortiz J.P.A."/>
            <person name="Leblanc O."/>
        </authorList>
    </citation>
    <scope>NUCLEOTIDE SEQUENCE [LARGE SCALE GENOMIC DNA]</scope>
    <source>
        <strain evidence="1">R1</strain>
        <tissue evidence="1">Leaf</tissue>
    </source>
</reference>
<gene>
    <name evidence="1" type="ORF">U9M48_009581</name>
</gene>
<protein>
    <submittedName>
        <fullName evidence="1">Uncharacterized protein</fullName>
    </submittedName>
</protein>
<sequence length="92" mass="9930">MRERTGPLDELALYLVSFRSSGADLLTCAFLSLGPSHSGVVVLLLLQIGVPVGKKSTTRELALIRGAEDLPPTASRFPSAAEPRPRFRLVEI</sequence>
<evidence type="ECO:0000313" key="1">
    <source>
        <dbReference type="EMBL" id="WVZ59440.1"/>
    </source>
</evidence>
<name>A0AAQ3WF46_PASNO</name>
<dbReference type="Proteomes" id="UP001341281">
    <property type="component" value="Chromosome 02"/>
</dbReference>
<keyword evidence="2" id="KW-1185">Reference proteome</keyword>
<accession>A0AAQ3WF46</accession>
<evidence type="ECO:0000313" key="2">
    <source>
        <dbReference type="Proteomes" id="UP001341281"/>
    </source>
</evidence>
<dbReference type="AlphaFoldDB" id="A0AAQ3WF46"/>